<accession>A0ABV4J1I3</accession>
<organism evidence="2 3">
    <name type="scientific">Streptomyces pimonensis</name>
    <dbReference type="NCBI Taxonomy" id="2860288"/>
    <lineage>
        <taxon>Bacteria</taxon>
        <taxon>Bacillati</taxon>
        <taxon>Actinomycetota</taxon>
        <taxon>Actinomycetes</taxon>
        <taxon>Kitasatosporales</taxon>
        <taxon>Streptomycetaceae</taxon>
        <taxon>Streptomyces</taxon>
    </lineage>
</organism>
<sequence>MSFRLIVTRPNGTQTQTSADPLPDRGTVGMSALRFLAAENVAFGSAGLAFGRELRDAPLGKTLTHDSGYTFRTEQF</sequence>
<reference evidence="2 3" key="1">
    <citation type="journal article" date="2021" name="Res Sq">
        <title>Streptomyces Pimoensis sp. nov., Isolated From the Taklimakan Desert in Xinjiang, China.</title>
        <authorList>
            <person name="Zhang P."/>
            <person name="Luo X."/>
            <person name="Luo X."/>
            <person name="Liu Z."/>
            <person name="Xia Z."/>
            <person name="Wan C."/>
            <person name="zhang L."/>
        </authorList>
    </citation>
    <scope>NUCLEOTIDE SEQUENCE [LARGE SCALE GENOMIC DNA]</scope>
    <source>
        <strain evidence="2 3">TRM75549</strain>
    </source>
</reference>
<gene>
    <name evidence="2" type="ORF">KYY02_19460</name>
</gene>
<feature type="compositionally biased region" description="Polar residues" evidence="1">
    <location>
        <begin position="10"/>
        <end position="19"/>
    </location>
</feature>
<dbReference type="Proteomes" id="UP001567537">
    <property type="component" value="Unassembled WGS sequence"/>
</dbReference>
<dbReference type="RefSeq" id="WP_371239679.1">
    <property type="nucleotide sequence ID" value="NZ_JAHWZY010000019.1"/>
</dbReference>
<evidence type="ECO:0000313" key="3">
    <source>
        <dbReference type="Proteomes" id="UP001567537"/>
    </source>
</evidence>
<feature type="region of interest" description="Disordered" evidence="1">
    <location>
        <begin position="1"/>
        <end position="25"/>
    </location>
</feature>
<proteinExistence type="predicted"/>
<evidence type="ECO:0000256" key="1">
    <source>
        <dbReference type="SAM" id="MobiDB-lite"/>
    </source>
</evidence>
<dbReference type="EMBL" id="JAHWZY010000019">
    <property type="protein sequence ID" value="MEZ3180786.1"/>
    <property type="molecule type" value="Genomic_DNA"/>
</dbReference>
<evidence type="ECO:0000313" key="2">
    <source>
        <dbReference type="EMBL" id="MEZ3180786.1"/>
    </source>
</evidence>
<protein>
    <submittedName>
        <fullName evidence="2">Uncharacterized protein</fullName>
    </submittedName>
</protein>
<comment type="caution">
    <text evidence="2">The sequence shown here is derived from an EMBL/GenBank/DDBJ whole genome shotgun (WGS) entry which is preliminary data.</text>
</comment>
<keyword evidence="3" id="KW-1185">Reference proteome</keyword>
<name>A0ABV4J1I3_9ACTN</name>